<evidence type="ECO:0000313" key="5">
    <source>
        <dbReference type="Proteomes" id="UP000275281"/>
    </source>
</evidence>
<dbReference type="EMBL" id="RPOK01000004">
    <property type="protein sequence ID" value="RPJ65848.1"/>
    <property type="molecule type" value="Genomic_DNA"/>
</dbReference>
<dbReference type="GO" id="GO:0016020">
    <property type="term" value="C:membrane"/>
    <property type="evidence" value="ECO:0007669"/>
    <property type="project" value="InterPro"/>
</dbReference>
<keyword evidence="1" id="KW-1133">Transmembrane helix</keyword>
<dbReference type="Pfam" id="PF06580">
    <property type="entry name" value="His_kinase"/>
    <property type="match status" value="1"/>
</dbReference>
<dbReference type="Pfam" id="PF07695">
    <property type="entry name" value="7TMR-DISM_7TM"/>
    <property type="match status" value="1"/>
</dbReference>
<dbReference type="InterPro" id="IPR011623">
    <property type="entry name" value="7TMR_DISM_rcpt_extracell_dom1"/>
</dbReference>
<dbReference type="PANTHER" id="PTHR34220:SF7">
    <property type="entry name" value="SENSOR HISTIDINE KINASE YPDA"/>
    <property type="match status" value="1"/>
</dbReference>
<feature type="domain" description="Signal transduction histidine kinase internal region" evidence="2">
    <location>
        <begin position="383"/>
        <end position="458"/>
    </location>
</feature>
<keyword evidence="1" id="KW-0472">Membrane</keyword>
<dbReference type="InterPro" id="IPR050640">
    <property type="entry name" value="Bact_2-comp_sensor_kinase"/>
</dbReference>
<comment type="caution">
    <text evidence="4">The sequence shown here is derived from an EMBL/GenBank/DDBJ whole genome shotgun (WGS) entry which is preliminary data.</text>
</comment>
<feature type="transmembrane region" description="Helical" evidence="1">
    <location>
        <begin position="345"/>
        <end position="362"/>
    </location>
</feature>
<feature type="transmembrane region" description="Helical" evidence="1">
    <location>
        <begin position="206"/>
        <end position="222"/>
    </location>
</feature>
<proteinExistence type="predicted"/>
<organism evidence="4 5">
    <name type="scientific">Alteromonas sediminis</name>
    <dbReference type="NCBI Taxonomy" id="2259342"/>
    <lineage>
        <taxon>Bacteria</taxon>
        <taxon>Pseudomonadati</taxon>
        <taxon>Pseudomonadota</taxon>
        <taxon>Gammaproteobacteria</taxon>
        <taxon>Alteromonadales</taxon>
        <taxon>Alteromonadaceae</taxon>
        <taxon>Alteromonas/Salinimonas group</taxon>
        <taxon>Alteromonas</taxon>
    </lineage>
</organism>
<protein>
    <recommendedName>
        <fullName evidence="6">Signal transduction histidine kinase internal region domain-containing protein</fullName>
    </recommendedName>
</protein>
<feature type="transmembrane region" description="Helical" evidence="1">
    <location>
        <begin position="269"/>
        <end position="290"/>
    </location>
</feature>
<feature type="transmembrane region" description="Helical" evidence="1">
    <location>
        <begin position="296"/>
        <end position="315"/>
    </location>
</feature>
<gene>
    <name evidence="4" type="ORF">DRW07_13635</name>
</gene>
<name>A0A3N5Z9E9_9ALTE</name>
<dbReference type="AlphaFoldDB" id="A0A3N5Z9E9"/>
<dbReference type="OrthoDB" id="625140at2"/>
<dbReference type="PANTHER" id="PTHR34220">
    <property type="entry name" value="SENSOR HISTIDINE KINASE YPDA"/>
    <property type="match status" value="1"/>
</dbReference>
<accession>A0A3N5Z9E9</accession>
<dbReference type="RefSeq" id="WP_124028479.1">
    <property type="nucleotide sequence ID" value="NZ_JBHRSN010000007.1"/>
</dbReference>
<feature type="transmembrane region" description="Helical" evidence="1">
    <location>
        <begin position="242"/>
        <end position="262"/>
    </location>
</feature>
<evidence type="ECO:0000256" key="1">
    <source>
        <dbReference type="SAM" id="Phobius"/>
    </source>
</evidence>
<feature type="transmembrane region" description="Helical" evidence="1">
    <location>
        <begin position="177"/>
        <end position="199"/>
    </location>
</feature>
<evidence type="ECO:0000259" key="3">
    <source>
        <dbReference type="Pfam" id="PF07695"/>
    </source>
</evidence>
<sequence>MRLVKYCWLILLLFSQMGLSETIVVEERTMTSHFFYMPNNGENRQSVPSYKERMQKRAFPGLPLQERNLWIFVEFDFPEDKANLQSLFVAALGSYHAWWDGEFIGSNGVPGNSKKTEVAGNIESRLAIPVHLSGKGKHTLLLQFSAHHNQPEQDFGMFWAFIFDQNDQAPSSVGDHFLPILMCGGLLLLSCYCLIHFVLSEKQSSYLVFSLLSLTIVALFMTESWRGLWGYAYHWHIPRLQLVLLLTFVVALLLVVFTLKLFKFRVPEILAWLTLALILQISLLFLFTGYDATSLQIFLVSIGVSMAISIRAIYLTQPYAKSMLAGLILVVSPVLINPHFYMEQYFFVSFSVFVCLMLYILSQSMVNQQRQLLQTQLTASRLELELVKRQVQPHFILNTLTAVEEWIEESPKTAIQFVQALAEEFRNIFTFAKEKRISLAQEVSLCRAHLKVLEYRSKGTYRLMLTTPSESIMIPPGVLLTLLENALTHNRYGNNTVEFDCEIELTEKVVSLQFRSPIIHPSPSNALNTGLGLQYMTARMNESFGSGWQHSAQSTGEYWVCNLHFPLTFED</sequence>
<evidence type="ECO:0008006" key="6">
    <source>
        <dbReference type="Google" id="ProtNLM"/>
    </source>
</evidence>
<feature type="domain" description="7TM-DISM receptor extracellular" evidence="3">
    <location>
        <begin position="180"/>
        <end position="364"/>
    </location>
</feature>
<evidence type="ECO:0000313" key="4">
    <source>
        <dbReference type="EMBL" id="RPJ65848.1"/>
    </source>
</evidence>
<keyword evidence="1" id="KW-0812">Transmembrane</keyword>
<dbReference type="Proteomes" id="UP000275281">
    <property type="component" value="Unassembled WGS sequence"/>
</dbReference>
<dbReference type="InterPro" id="IPR010559">
    <property type="entry name" value="Sig_transdc_His_kin_internal"/>
</dbReference>
<feature type="transmembrane region" description="Helical" evidence="1">
    <location>
        <begin position="322"/>
        <end position="339"/>
    </location>
</feature>
<reference evidence="4 5" key="1">
    <citation type="submission" date="2018-11" db="EMBL/GenBank/DDBJ databases">
        <authorList>
            <person name="Ye M.-Q."/>
            <person name="Du Z.-J."/>
        </authorList>
    </citation>
    <scope>NUCLEOTIDE SEQUENCE [LARGE SCALE GENOMIC DNA]</scope>
    <source>
        <strain evidence="4 5">U0105</strain>
    </source>
</reference>
<keyword evidence="5" id="KW-1185">Reference proteome</keyword>
<evidence type="ECO:0000259" key="2">
    <source>
        <dbReference type="Pfam" id="PF06580"/>
    </source>
</evidence>
<dbReference type="GO" id="GO:0000155">
    <property type="term" value="F:phosphorelay sensor kinase activity"/>
    <property type="evidence" value="ECO:0007669"/>
    <property type="project" value="InterPro"/>
</dbReference>